<keyword evidence="1" id="KW-0472">Membrane</keyword>
<comment type="caution">
    <text evidence="2">The sequence shown here is derived from an EMBL/GenBank/DDBJ whole genome shotgun (WGS) entry which is preliminary data.</text>
</comment>
<dbReference type="EMBL" id="BJZT01000005">
    <property type="protein sequence ID" value="GEO98143.1"/>
    <property type="molecule type" value="Genomic_DNA"/>
</dbReference>
<dbReference type="RefSeq" id="WP_147076585.1">
    <property type="nucleotide sequence ID" value="NZ_BJZT01000005.1"/>
</dbReference>
<evidence type="ECO:0000256" key="1">
    <source>
        <dbReference type="SAM" id="Phobius"/>
    </source>
</evidence>
<keyword evidence="1" id="KW-1133">Transmembrane helix</keyword>
<dbReference type="AlphaFoldDB" id="A0A512IK93"/>
<dbReference type="OrthoDB" id="8004641at2"/>
<keyword evidence="3" id="KW-1185">Reference proteome</keyword>
<organism evidence="2 3">
    <name type="scientific">Methylobacterium haplocladii</name>
    <dbReference type="NCBI Taxonomy" id="1176176"/>
    <lineage>
        <taxon>Bacteria</taxon>
        <taxon>Pseudomonadati</taxon>
        <taxon>Pseudomonadota</taxon>
        <taxon>Alphaproteobacteria</taxon>
        <taxon>Hyphomicrobiales</taxon>
        <taxon>Methylobacteriaceae</taxon>
        <taxon>Methylobacterium</taxon>
    </lineage>
</organism>
<proteinExistence type="predicted"/>
<keyword evidence="1" id="KW-0812">Transmembrane</keyword>
<gene>
    <name evidence="2" type="ORF">MHA02_05310</name>
</gene>
<feature type="transmembrane region" description="Helical" evidence="1">
    <location>
        <begin position="36"/>
        <end position="54"/>
    </location>
</feature>
<dbReference type="Proteomes" id="UP000321258">
    <property type="component" value="Unassembled WGS sequence"/>
</dbReference>
<reference evidence="2 3" key="1">
    <citation type="submission" date="2019-07" db="EMBL/GenBank/DDBJ databases">
        <title>Whole genome shotgun sequence of Methylobacterium haplocladii NBRC 107714.</title>
        <authorList>
            <person name="Hosoyama A."/>
            <person name="Uohara A."/>
            <person name="Ohji S."/>
            <person name="Ichikawa N."/>
        </authorList>
    </citation>
    <scope>NUCLEOTIDE SEQUENCE [LARGE SCALE GENOMIC DNA]</scope>
    <source>
        <strain evidence="2 3">NBRC 107714</strain>
    </source>
</reference>
<accession>A0A512IK93</accession>
<evidence type="ECO:0000313" key="2">
    <source>
        <dbReference type="EMBL" id="GEO98143.1"/>
    </source>
</evidence>
<name>A0A512IK93_9HYPH</name>
<evidence type="ECO:0000313" key="3">
    <source>
        <dbReference type="Proteomes" id="UP000321258"/>
    </source>
</evidence>
<protein>
    <submittedName>
        <fullName evidence="2">Uncharacterized protein</fullName>
    </submittedName>
</protein>
<sequence length="59" mass="6125">MSTWSTTILSLWAAYWAAMFAQVAHLRTLDDGVGATGFAWLSGALLAAGTGFFANSIGA</sequence>